<dbReference type="OMA" id="YYSIHES"/>
<feature type="region of interest" description="Disordered" evidence="1">
    <location>
        <begin position="416"/>
        <end position="440"/>
    </location>
</feature>
<feature type="compositionally biased region" description="Acidic residues" evidence="1">
    <location>
        <begin position="1018"/>
        <end position="1032"/>
    </location>
</feature>
<feature type="transmembrane region" description="Helical" evidence="2">
    <location>
        <begin position="287"/>
        <end position="308"/>
    </location>
</feature>
<feature type="transmembrane region" description="Helical" evidence="2">
    <location>
        <begin position="95"/>
        <end position="116"/>
    </location>
</feature>
<dbReference type="PANTHER" id="PTHR31600">
    <property type="entry name" value="TINY MACROCYSTS PROTEIN B-RELATED"/>
    <property type="match status" value="1"/>
</dbReference>
<feature type="transmembrane region" description="Helical" evidence="2">
    <location>
        <begin position="248"/>
        <end position="266"/>
    </location>
</feature>
<dbReference type="Pfam" id="PF25474">
    <property type="entry name" value="TPR_TmcB"/>
    <property type="match status" value="1"/>
</dbReference>
<feature type="transmembrane region" description="Helical" evidence="2">
    <location>
        <begin position="222"/>
        <end position="242"/>
    </location>
</feature>
<keyword evidence="2" id="KW-1133">Transmembrane helix</keyword>
<dbReference type="Proteomes" id="UP000054937">
    <property type="component" value="Unassembled WGS sequence"/>
</dbReference>
<name>A0A0V0QG69_PSEPJ</name>
<feature type="region of interest" description="Disordered" evidence="1">
    <location>
        <begin position="1387"/>
        <end position="1449"/>
    </location>
</feature>
<feature type="transmembrane region" description="Helical" evidence="2">
    <location>
        <begin position="136"/>
        <end position="156"/>
    </location>
</feature>
<keyword evidence="2" id="KW-0812">Transmembrane</keyword>
<feature type="domain" description="TmcB/TmcC TPR repeats" evidence="3">
    <location>
        <begin position="552"/>
        <end position="655"/>
    </location>
</feature>
<feature type="compositionally biased region" description="Basic residues" evidence="1">
    <location>
        <begin position="1394"/>
        <end position="1403"/>
    </location>
</feature>
<dbReference type="InterPro" id="IPR057352">
    <property type="entry name" value="TPR_TmcB/C"/>
</dbReference>
<feature type="compositionally biased region" description="Polar residues" evidence="1">
    <location>
        <begin position="902"/>
        <end position="928"/>
    </location>
</feature>
<feature type="transmembrane region" description="Helical" evidence="2">
    <location>
        <begin position="1093"/>
        <end position="1111"/>
    </location>
</feature>
<dbReference type="PANTHER" id="PTHR31600:SF2">
    <property type="entry name" value="GAMETE ENRICHED GENE 10 PROTEIN-RELATED"/>
    <property type="match status" value="1"/>
</dbReference>
<feature type="transmembrane region" description="Helical" evidence="2">
    <location>
        <begin position="26"/>
        <end position="47"/>
    </location>
</feature>
<feature type="transmembrane region" description="Helical" evidence="2">
    <location>
        <begin position="1301"/>
        <end position="1326"/>
    </location>
</feature>
<gene>
    <name evidence="4" type="ORF">PPERSA_05622</name>
</gene>
<dbReference type="EMBL" id="LDAU01000174">
    <property type="protein sequence ID" value="KRX01222.1"/>
    <property type="molecule type" value="Genomic_DNA"/>
</dbReference>
<evidence type="ECO:0000313" key="5">
    <source>
        <dbReference type="Proteomes" id="UP000054937"/>
    </source>
</evidence>
<feature type="compositionally biased region" description="Basic and acidic residues" evidence="1">
    <location>
        <begin position="1434"/>
        <end position="1446"/>
    </location>
</feature>
<protein>
    <recommendedName>
        <fullName evidence="3">TmcB/TmcC TPR repeats domain-containing protein</fullName>
    </recommendedName>
</protein>
<keyword evidence="5" id="KW-1185">Reference proteome</keyword>
<feature type="transmembrane region" description="Helical" evidence="2">
    <location>
        <begin position="188"/>
        <end position="210"/>
    </location>
</feature>
<dbReference type="InParanoid" id="A0A0V0QG69"/>
<feature type="compositionally biased region" description="Polar residues" evidence="1">
    <location>
        <begin position="1045"/>
        <end position="1056"/>
    </location>
</feature>
<sequence length="1488" mass="173185">MIQEQDDQRGSLEQQMNKLKINLFRIFLEVGECSIISSTIMKIFMILEALQIVYYSIHESFQVSDSKVLDVVYDVIKFFQANTLLNEGDNVANSILTYTFLVLLVFNMVALILLILKQNSMEEKKEKSFQGLYSYFIKILNLYFHSMATFLAIPMFNTFSVNIFCNNDSPAHQGSKCFSGLHIANLSFSIIGIIIALLFLGLQYTFFINFNPFSKNPIAGPASKILLIKICIKIYVVVYQTIDFGGSIWKYFLVGLFILQLILLIIRYQSISFYNQSLTSFNTKMEIIVFWVNICIILQSLINTTGQISDKEFFYIIIFTPFLLRIQSAALTYRDRNYLLLEINQLKKAEDVEKIIVILIQHIENPTDIEGNIFLEGYIRMHTLFCTKSQDQCPCQKICNAQVTALEKLRDAELKRREKEEKQNNNKGNEENYEDDDLSQKQDLMYTDKSQSIKKSHVNNEFGQEDELEFNIQKNWYIFLISQLDDALDVQKSSKLFLLESFILTERLNNIYKSLKQLMLAETCKPKISESFAILQTQNMIEENIITEDMRNEQNRDMDVTVTVHFEQQFVQFMKYIEKSVEVHLDFWQELLDKNPEVQKLQILGMQITSSIDKVEQEFKNLKELNENNIRTLINYGFFIRDVVNDETEANKQFVDNQKSKFGENSNCGIIIMSANLKTRYHVKNINYDTTRLYQFTKYDLLNQNIKKKIMPRQFGIIHDQLIDHYMDTSQPIIIGKETLLFPVNKDGYIVPSYLLIKILPNLEDGMQFVGFLKEQDEQYTYPYEQIVDSDTTHYLIYKTDGMQNIVGMTQSVYEMYGIHVILTNENSTMSKEFSLDLIIPEINDPKVQKDMATEKGSIVNINTYTIQQHFLISEDISVQDDLQQMEQNEDINQIDGEEDQQLQQQSTIDGDQKNQASTSQLQNQTSLKDPEKQGLLNNYPSSQNNKFESELVGSNLNYRKGQIRINLVQQFQRYGVSLNVLKFKEIREDEDDDYEVGENQIKGHKKNQEDNLGSEMENQENEDDYYDDDQDEKAYQNQLRDENNSVQQNKNNDYIGSSVEDKESQDVKNLKDMRAQIQEKTVPKSIKFLERLVCLIFLAVIGISITSLVLKIQQVNNVEFYVHLMDTAYSRHVVMARLNQYVFDLHSYANYLYIDYPFYSDDLKEAAIAKQQLIKEQIESLENFHYTLEEEQINAEKDFGYTLEDISVTIQELLSNKGVSSSKLTLTQGMEKYITAASSLASMSNILNLNDEINSITANSDYINYYYLKQNGKFELRLGSENNAENVTKMLKNTFSKYQIYIILVLVGICTLLLFSQGCILPVVFKIHKANTNVITLFSLIPIDEVRDLCFKVEQYRKDFVDTQNENIQQSDQQLSKVKIESISQQEQEKNKNVKNQKNVKKQHGDSKESNNMKTKKKQKGGSGKNAKKSNLKKKEQQKQFQSKEQEEEELAQQSNYLPLLLFRNFRMFLFQLITTQFNQLRSFAKS</sequence>
<reference evidence="4 5" key="1">
    <citation type="journal article" date="2015" name="Sci. Rep.">
        <title>Genome of the facultative scuticociliatosis pathogen Pseudocohnilembus persalinus provides insight into its virulence through horizontal gene transfer.</title>
        <authorList>
            <person name="Xiong J."/>
            <person name="Wang G."/>
            <person name="Cheng J."/>
            <person name="Tian M."/>
            <person name="Pan X."/>
            <person name="Warren A."/>
            <person name="Jiang C."/>
            <person name="Yuan D."/>
            <person name="Miao W."/>
        </authorList>
    </citation>
    <scope>NUCLEOTIDE SEQUENCE [LARGE SCALE GENOMIC DNA]</scope>
    <source>
        <strain evidence="4">36N120E</strain>
    </source>
</reference>
<evidence type="ECO:0000256" key="1">
    <source>
        <dbReference type="SAM" id="MobiDB-lite"/>
    </source>
</evidence>
<dbReference type="OrthoDB" id="297535at2759"/>
<feature type="region of interest" description="Disordered" evidence="1">
    <location>
        <begin position="899"/>
        <end position="947"/>
    </location>
</feature>
<evidence type="ECO:0000256" key="2">
    <source>
        <dbReference type="SAM" id="Phobius"/>
    </source>
</evidence>
<accession>A0A0V0QG69</accession>
<feature type="compositionally biased region" description="Basic and acidic residues" evidence="1">
    <location>
        <begin position="416"/>
        <end position="430"/>
    </location>
</feature>
<feature type="region of interest" description="Disordered" evidence="1">
    <location>
        <begin position="992"/>
        <end position="1064"/>
    </location>
</feature>
<evidence type="ECO:0000313" key="4">
    <source>
        <dbReference type="EMBL" id="KRX01222.1"/>
    </source>
</evidence>
<comment type="caution">
    <text evidence="4">The sequence shown here is derived from an EMBL/GenBank/DDBJ whole genome shotgun (WGS) entry which is preliminary data.</text>
</comment>
<proteinExistence type="predicted"/>
<evidence type="ECO:0000259" key="3">
    <source>
        <dbReference type="Pfam" id="PF25474"/>
    </source>
</evidence>
<dbReference type="InterPro" id="IPR052994">
    <property type="entry name" value="Tiny_macrocysts_regulators"/>
</dbReference>
<feature type="compositionally biased region" description="Polar residues" evidence="1">
    <location>
        <begin position="936"/>
        <end position="947"/>
    </location>
</feature>
<feature type="compositionally biased region" description="Basic residues" evidence="1">
    <location>
        <begin position="1415"/>
        <end position="1433"/>
    </location>
</feature>
<keyword evidence="2" id="KW-0472">Membrane</keyword>
<organism evidence="4 5">
    <name type="scientific">Pseudocohnilembus persalinus</name>
    <name type="common">Ciliate</name>
    <dbReference type="NCBI Taxonomy" id="266149"/>
    <lineage>
        <taxon>Eukaryota</taxon>
        <taxon>Sar</taxon>
        <taxon>Alveolata</taxon>
        <taxon>Ciliophora</taxon>
        <taxon>Intramacronucleata</taxon>
        <taxon>Oligohymenophorea</taxon>
        <taxon>Scuticociliatia</taxon>
        <taxon>Philasterida</taxon>
        <taxon>Pseudocohnilembidae</taxon>
        <taxon>Pseudocohnilembus</taxon>
    </lineage>
</organism>